<dbReference type="InterPro" id="IPR036249">
    <property type="entry name" value="Thioredoxin-like_sf"/>
</dbReference>
<evidence type="ECO:0000313" key="1">
    <source>
        <dbReference type="EMBL" id="GAM41991.1"/>
    </source>
</evidence>
<protein>
    <recommendedName>
        <fullName evidence="3">Thioredoxin domain-containing protein</fullName>
    </recommendedName>
</protein>
<dbReference type="InterPro" id="IPR010296">
    <property type="entry name" value="DUF899_thioredox"/>
</dbReference>
<dbReference type="EMBL" id="DF933839">
    <property type="protein sequence ID" value="GAM41991.1"/>
    <property type="molecule type" value="Genomic_DNA"/>
</dbReference>
<name>A0A0B8MYM7_TALPI</name>
<keyword evidence="2" id="KW-1185">Reference proteome</keyword>
<dbReference type="Proteomes" id="UP000053095">
    <property type="component" value="Unassembled WGS sequence"/>
</dbReference>
<reference evidence="2" key="1">
    <citation type="journal article" date="2015" name="Genome Announc.">
        <title>Draft genome sequence of Talaromyces cellulolyticus strain Y-94, a source of lignocellulosic biomass-degrading enzymes.</title>
        <authorList>
            <person name="Fujii T."/>
            <person name="Koike H."/>
            <person name="Sawayama S."/>
            <person name="Yano S."/>
            <person name="Inoue H."/>
        </authorList>
    </citation>
    <scope>NUCLEOTIDE SEQUENCE [LARGE SCALE GENOMIC DNA]</scope>
    <source>
        <strain evidence="2">Y-94</strain>
    </source>
</reference>
<organism evidence="1 2">
    <name type="scientific">Talaromyces pinophilus</name>
    <name type="common">Penicillium pinophilum</name>
    <dbReference type="NCBI Taxonomy" id="128442"/>
    <lineage>
        <taxon>Eukaryota</taxon>
        <taxon>Fungi</taxon>
        <taxon>Dikarya</taxon>
        <taxon>Ascomycota</taxon>
        <taxon>Pezizomycotina</taxon>
        <taxon>Eurotiomycetes</taxon>
        <taxon>Eurotiomycetidae</taxon>
        <taxon>Eurotiales</taxon>
        <taxon>Trichocomaceae</taxon>
        <taxon>Talaromyces</taxon>
        <taxon>Talaromyces sect. Talaromyces</taxon>
    </lineage>
</organism>
<dbReference type="SUPFAM" id="SSF52833">
    <property type="entry name" value="Thioredoxin-like"/>
    <property type="match status" value="1"/>
</dbReference>
<dbReference type="Gene3D" id="3.40.30.10">
    <property type="entry name" value="Glutaredoxin"/>
    <property type="match status" value="1"/>
</dbReference>
<evidence type="ECO:0000313" key="2">
    <source>
        <dbReference type="Proteomes" id="UP000053095"/>
    </source>
</evidence>
<accession>A0A0B8MYM7</accession>
<proteinExistence type="predicted"/>
<dbReference type="AlphaFoldDB" id="A0A0B8MYM7"/>
<dbReference type="Pfam" id="PF05988">
    <property type="entry name" value="DUF899"/>
    <property type="match status" value="1"/>
</dbReference>
<evidence type="ECO:0008006" key="3">
    <source>
        <dbReference type="Google" id="ProtNLM"/>
    </source>
</evidence>
<gene>
    <name evidence="1" type="ORF">TCE0_043r15567</name>
</gene>
<sequence>MATLQVVSPAEYRSARLSLLEKEKEATRVLDTLAAERRKLPAVEITKPYKFTAVAKDGEKKTVSLSDLFFGRRQLIIYHFMFDPSWDAGCPSCSVMGDSFPALEHLNSRSTSVVAVSRAPIEKIDAYKKRMGWSFPWVSSYGSDFNYDLHVSQDEAIQTIEYNFRDKDELQKAGQDYFAKGEQPGNSVFYMRDGKTGEQGKIYHTYSTYSRGGEHLINTFGWLDMTPLGRQDGESGHGGLGFRRRDEYTKDELKGLH</sequence>